<evidence type="ECO:0000313" key="1">
    <source>
        <dbReference type="EMBL" id="KAL2865256.1"/>
    </source>
</evidence>
<dbReference type="GeneID" id="98144705"/>
<proteinExistence type="predicted"/>
<evidence type="ECO:0008006" key="3">
    <source>
        <dbReference type="Google" id="ProtNLM"/>
    </source>
</evidence>
<organism evidence="1 2">
    <name type="scientific">Aspergillus lucknowensis</name>
    <dbReference type="NCBI Taxonomy" id="176173"/>
    <lineage>
        <taxon>Eukaryota</taxon>
        <taxon>Fungi</taxon>
        <taxon>Dikarya</taxon>
        <taxon>Ascomycota</taxon>
        <taxon>Pezizomycotina</taxon>
        <taxon>Eurotiomycetes</taxon>
        <taxon>Eurotiomycetidae</taxon>
        <taxon>Eurotiales</taxon>
        <taxon>Aspergillaceae</taxon>
        <taxon>Aspergillus</taxon>
        <taxon>Aspergillus subgen. Nidulantes</taxon>
    </lineage>
</organism>
<reference evidence="1 2" key="1">
    <citation type="submission" date="2024-07" db="EMBL/GenBank/DDBJ databases">
        <title>Section-level genome sequencing and comparative genomics of Aspergillus sections Usti and Cavernicolus.</title>
        <authorList>
            <consortium name="Lawrence Berkeley National Laboratory"/>
            <person name="Nybo J.L."/>
            <person name="Vesth T.C."/>
            <person name="Theobald S."/>
            <person name="Frisvad J.C."/>
            <person name="Larsen T.O."/>
            <person name="Kjaerboelling I."/>
            <person name="Rothschild-Mancinelli K."/>
            <person name="Lyhne E.K."/>
            <person name="Kogle M.E."/>
            <person name="Barry K."/>
            <person name="Clum A."/>
            <person name="Na H."/>
            <person name="Ledsgaard L."/>
            <person name="Lin J."/>
            <person name="Lipzen A."/>
            <person name="Kuo A."/>
            <person name="Riley R."/>
            <person name="Mondo S."/>
            <person name="Labutti K."/>
            <person name="Haridas S."/>
            <person name="Pangalinan J."/>
            <person name="Salamov A.A."/>
            <person name="Simmons B.A."/>
            <person name="Magnuson J.K."/>
            <person name="Chen J."/>
            <person name="Drula E."/>
            <person name="Henrissat B."/>
            <person name="Wiebenga A."/>
            <person name="Lubbers R.J."/>
            <person name="Gomes A.C."/>
            <person name="Macurrencykelacurrency M.R."/>
            <person name="Stajich J."/>
            <person name="Grigoriev I.V."/>
            <person name="Mortensen U.H."/>
            <person name="De Vries R.P."/>
            <person name="Baker S.E."/>
            <person name="Andersen M.R."/>
        </authorList>
    </citation>
    <scope>NUCLEOTIDE SEQUENCE [LARGE SCALE GENOMIC DNA]</scope>
    <source>
        <strain evidence="1 2">CBS 449.75</strain>
    </source>
</reference>
<gene>
    <name evidence="1" type="ORF">BJX67DRAFT_359083</name>
</gene>
<dbReference type="EMBL" id="JBFXLQ010000033">
    <property type="protein sequence ID" value="KAL2865256.1"/>
    <property type="molecule type" value="Genomic_DNA"/>
</dbReference>
<dbReference type="RefSeq" id="XP_070884235.1">
    <property type="nucleotide sequence ID" value="XM_071029633.1"/>
</dbReference>
<name>A0ABR4LLB8_9EURO</name>
<comment type="caution">
    <text evidence="1">The sequence shown here is derived from an EMBL/GenBank/DDBJ whole genome shotgun (WGS) entry which is preliminary data.</text>
</comment>
<sequence length="479" mass="53342">MVVITSMPDELLCLIFQHYQNHKKQSVLPWLLGSRRLYTVAIPLLYRHISVSIYNVPLLLRPSDGIKHTLETPVFKYTRSLSIWLPAHTSDPKPQLNDTTHYLRSVEQVVSMMNSLASLSIAAESGTTFGDRTIETMMNCIALARILKALPPSLTSLELCTPLEPPANVPATLVEEWYGPQTKTGCCLICQGIREILPRLHHIRLRLPTLCPALLSSFGDVSSPSSSELQLQLRTALIWFSTGRCQSNTMPCDWNPDRLYMQWELYEKAAPMRSRLISDARKLYLAKALPHIQHFVFPDVKPDDGLTAFPITTDIIAPQTSASVLEVLSYRGEGQARISDNPDEHTPHTIRIMDSPHPPGEEECTCTWSEYVGALNGLLPLIEGKGHWKATRTKVRLPSALAGSSGLGLGSTFDCDPGYEEASVFRARSDLSCSMWRYDALRIEPGHYPGVPGTVQLFHYYNDGGKCVGSLLDVQCEGE</sequence>
<evidence type="ECO:0000313" key="2">
    <source>
        <dbReference type="Proteomes" id="UP001610432"/>
    </source>
</evidence>
<dbReference type="Proteomes" id="UP001610432">
    <property type="component" value="Unassembled WGS sequence"/>
</dbReference>
<protein>
    <recommendedName>
        <fullName evidence="3">F-box domain-containing protein</fullName>
    </recommendedName>
</protein>
<accession>A0ABR4LLB8</accession>
<keyword evidence="2" id="KW-1185">Reference proteome</keyword>